<dbReference type="GO" id="GO:0006357">
    <property type="term" value="P:regulation of transcription by RNA polymerase II"/>
    <property type="evidence" value="ECO:0007669"/>
    <property type="project" value="TreeGrafter"/>
</dbReference>
<reference evidence="6 7" key="1">
    <citation type="submission" date="2019-10" db="EMBL/GenBank/DDBJ databases">
        <authorList>
            <person name="Palmer J.M."/>
        </authorList>
    </citation>
    <scope>NUCLEOTIDE SEQUENCE [LARGE SCALE GENOMIC DNA]</scope>
    <source>
        <strain evidence="6 7">TWF718</strain>
    </source>
</reference>
<keyword evidence="1 2" id="KW-0040">ANK repeat</keyword>
<feature type="domain" description="IPT/TIG" evidence="5">
    <location>
        <begin position="863"/>
        <end position="947"/>
    </location>
</feature>
<evidence type="ECO:0000256" key="4">
    <source>
        <dbReference type="SAM" id="Phobius"/>
    </source>
</evidence>
<evidence type="ECO:0000256" key="1">
    <source>
        <dbReference type="ARBA" id="ARBA00023043"/>
    </source>
</evidence>
<feature type="repeat" description="ANK" evidence="2">
    <location>
        <begin position="1085"/>
        <end position="1117"/>
    </location>
</feature>
<dbReference type="Pfam" id="PF12796">
    <property type="entry name" value="Ank_2"/>
    <property type="match status" value="1"/>
</dbReference>
<dbReference type="Gene3D" id="2.60.40.10">
    <property type="entry name" value="Immunoglobulins"/>
    <property type="match status" value="1"/>
</dbReference>
<organism evidence="6 7">
    <name type="scientific">Orbilia javanica</name>
    <dbReference type="NCBI Taxonomy" id="47235"/>
    <lineage>
        <taxon>Eukaryota</taxon>
        <taxon>Fungi</taxon>
        <taxon>Dikarya</taxon>
        <taxon>Ascomycota</taxon>
        <taxon>Pezizomycotina</taxon>
        <taxon>Orbiliomycetes</taxon>
        <taxon>Orbiliales</taxon>
        <taxon>Orbiliaceae</taxon>
        <taxon>Orbilia</taxon>
    </lineage>
</organism>
<dbReference type="PROSITE" id="PS50297">
    <property type="entry name" value="ANK_REP_REGION"/>
    <property type="match status" value="2"/>
</dbReference>
<dbReference type="Pfam" id="PF01833">
    <property type="entry name" value="TIG"/>
    <property type="match status" value="1"/>
</dbReference>
<keyword evidence="4" id="KW-1133">Transmembrane helix</keyword>
<feature type="region of interest" description="Disordered" evidence="3">
    <location>
        <begin position="96"/>
        <end position="134"/>
    </location>
</feature>
<protein>
    <recommendedName>
        <fullName evidence="5">IPT/TIG domain-containing protein</fullName>
    </recommendedName>
</protein>
<feature type="compositionally biased region" description="Polar residues" evidence="3">
    <location>
        <begin position="713"/>
        <end position="731"/>
    </location>
</feature>
<dbReference type="InterPro" id="IPR002909">
    <property type="entry name" value="IPT_dom"/>
</dbReference>
<dbReference type="Gene3D" id="1.25.40.20">
    <property type="entry name" value="Ankyrin repeat-containing domain"/>
    <property type="match status" value="1"/>
</dbReference>
<feature type="compositionally biased region" description="Low complexity" evidence="3">
    <location>
        <begin position="102"/>
        <end position="122"/>
    </location>
</feature>
<dbReference type="GO" id="GO:0005634">
    <property type="term" value="C:nucleus"/>
    <property type="evidence" value="ECO:0007669"/>
    <property type="project" value="TreeGrafter"/>
</dbReference>
<dbReference type="InterPro" id="IPR036770">
    <property type="entry name" value="Ankyrin_rpt-contain_sf"/>
</dbReference>
<evidence type="ECO:0000313" key="6">
    <source>
        <dbReference type="EMBL" id="KAK6329885.1"/>
    </source>
</evidence>
<dbReference type="GO" id="GO:0003712">
    <property type="term" value="F:transcription coregulator activity"/>
    <property type="evidence" value="ECO:0007669"/>
    <property type="project" value="TreeGrafter"/>
</dbReference>
<feature type="compositionally biased region" description="Polar residues" evidence="3">
    <location>
        <begin position="260"/>
        <end position="270"/>
    </location>
</feature>
<evidence type="ECO:0000256" key="3">
    <source>
        <dbReference type="SAM" id="MobiDB-lite"/>
    </source>
</evidence>
<feature type="region of interest" description="Disordered" evidence="3">
    <location>
        <begin position="1136"/>
        <end position="1204"/>
    </location>
</feature>
<name>A0AAN8ML16_9PEZI</name>
<keyword evidence="4" id="KW-0472">Membrane</keyword>
<gene>
    <name evidence="6" type="ORF">TWF718_003311</name>
</gene>
<dbReference type="CDD" id="cd00102">
    <property type="entry name" value="IPT"/>
    <property type="match status" value="1"/>
</dbReference>
<dbReference type="SUPFAM" id="SSF48403">
    <property type="entry name" value="Ankyrin repeat"/>
    <property type="match status" value="1"/>
</dbReference>
<evidence type="ECO:0000259" key="5">
    <source>
        <dbReference type="SMART" id="SM00429"/>
    </source>
</evidence>
<dbReference type="PROSITE" id="PS50088">
    <property type="entry name" value="ANK_REPEAT"/>
    <property type="match status" value="2"/>
</dbReference>
<dbReference type="PANTHER" id="PTHR23335:SF1">
    <property type="entry name" value="CALMODULIN-BINDING TRANSCRIPTION ACTIVATOR, ISOFORM F"/>
    <property type="match status" value="1"/>
</dbReference>
<feature type="transmembrane region" description="Helical" evidence="4">
    <location>
        <begin position="1485"/>
        <end position="1504"/>
    </location>
</feature>
<feature type="region of interest" description="Disordered" evidence="3">
    <location>
        <begin position="208"/>
        <end position="312"/>
    </location>
</feature>
<dbReference type="InterPro" id="IPR014756">
    <property type="entry name" value="Ig_E-set"/>
</dbReference>
<feature type="region of interest" description="Disordered" evidence="3">
    <location>
        <begin position="604"/>
        <end position="751"/>
    </location>
</feature>
<dbReference type="InterPro" id="IPR013783">
    <property type="entry name" value="Ig-like_fold"/>
</dbReference>
<feature type="compositionally biased region" description="Low complexity" evidence="3">
    <location>
        <begin position="1145"/>
        <end position="1158"/>
    </location>
</feature>
<feature type="repeat" description="ANK" evidence="2">
    <location>
        <begin position="1052"/>
        <end position="1084"/>
    </location>
</feature>
<dbReference type="Proteomes" id="UP001313282">
    <property type="component" value="Unassembled WGS sequence"/>
</dbReference>
<dbReference type="InterPro" id="IPR057962">
    <property type="entry name" value="SPT23_MGA2_DBD"/>
</dbReference>
<feature type="compositionally biased region" description="Polar residues" evidence="3">
    <location>
        <begin position="214"/>
        <end position="236"/>
    </location>
</feature>
<dbReference type="Pfam" id="PF25603">
    <property type="entry name" value="SPT23_MGA2_DBD"/>
    <property type="match status" value="1"/>
</dbReference>
<feature type="compositionally biased region" description="Polar residues" evidence="3">
    <location>
        <begin position="281"/>
        <end position="295"/>
    </location>
</feature>
<dbReference type="InterPro" id="IPR002110">
    <property type="entry name" value="Ankyrin_rpt"/>
</dbReference>
<dbReference type="SMART" id="SM00248">
    <property type="entry name" value="ANK"/>
    <property type="match status" value="3"/>
</dbReference>
<keyword evidence="7" id="KW-1185">Reference proteome</keyword>
<dbReference type="EMBL" id="JAVHNR010000012">
    <property type="protein sequence ID" value="KAK6329885.1"/>
    <property type="molecule type" value="Genomic_DNA"/>
</dbReference>
<feature type="compositionally biased region" description="Low complexity" evidence="3">
    <location>
        <begin position="732"/>
        <end position="751"/>
    </location>
</feature>
<dbReference type="GO" id="GO:0003690">
    <property type="term" value="F:double-stranded DNA binding"/>
    <property type="evidence" value="ECO:0007669"/>
    <property type="project" value="TreeGrafter"/>
</dbReference>
<sequence>MKSEPSHMTDGRDFNFADFTNQDDLLQSLGGDAHNAAASINGSDSSYLLGLDNDYLLAPFESGNDIFAFRGGAGTAALGYRLGNLKTLTNIVEFVGSPSPPESQEQSPKSINTSPNSSESSPPQIPGVKGPDGLTMMNDVEDDFPMLDETSGTITFPLSSSSNGFFGSNFTPLVPAPSHLPVSLGDKMVVDDTAKFFDFESAASSPLAVKTESQRQSSVPRFFSENPSTLNPQLSFNPEHIQPPVSTPAYTNNRKKRRSSVTLSPNSTEALASFTFDSHDQPSPVSSAANGISRQRNGKRHNSTSTSGEDEAATLMKSTGFRPTKAFSISNMWSPSSFASTSPIPNMIAYTPVNGDFSYKLTLRGDQPGGRINEKSRVETQIRVNLNLAPLPPGVTKLHLPTHTISKPKLLSKPPHQKTTDTLELYTSLICASAVEGSPDLLQRVLRRAIDDPLQERVFGSGKVLGEDGKEGYTAEEDKPLNGGEVRICSGCITRERKRAARKKIKKVEEEESWARDESKRIIVFNCSEVLEWGPPEAQKKAEMEANDGELISAIDGNAEIWLPMRIACYCRHQSEKSGFRIILTIKDHNDNLVAQSITPPILITDDHKTNAPSQPATQQPVAAAPASKGATSPSAIAPGPVPVAPAPPSNVLPYSASDTNLLTMGQMDRPSKASKTGHSRQNSRQSSVGLMQSPPPYTASAAGPSAKKRKANPSSKARSELTMTKIDTSGPSTSVPQSQFTQPPFTPSSQNVTMGGMFEQSQPVPFTPSTPMENGAGPNYFGFHNRNHSIDSLHGLQIFSAPTSAQGSRAPSRVASPVQQFSVPQGQGQRPVFTPAQFAQVQSQLLNVANGQLSQALLPFDITRIVPTEGPCQGGIEVTILGSGFQRSHTVYFGDKQSPRTEYWSDTTIVCLLPPSSTPGSVPVVMRYAAQANLTLPGRSGRFIYTDDTEQKMLALALQVINAKWSGKIEPPKDIAMRLLMDEKSPGNAGGSVSGSRTHSSGGNNYNAQALKFLQSPLPSMDMEAQLLKLLDIIDMDDSPFPAKLNLRNRQGQTMLHHACALGYNRFTAALLARGANPDAADKGGFTPAHFAALKGHKDIVRRLRLNKADFNILSLSGVAPEDLTDAEDIRAELGSRRTRSRRPSVSSVSSAPGRVTSGRRSRSGSIASAMANWEPFATHDEESAEDTEDDDDEADNEELWIRPKRTFSGRNLRDLASGKLTMIPRTTEKPLSRSASKSNLAALAEVSASLPKDLQVNEADAAPAAATAAALVAIREQLANLTLNLPNFHNMNWNLPNLNLQNFQQQMHLNLQNLQGQTARFNALLQGQRVDDATGVVGNNVAAPVAPPPPPPPVAATPRALPATNPDVAGSPNSDYKWWELFSPPNAPPAYEELYPDGSARGNDSDTKLRAIGEAVAQVMDAKVAVATAMATQSATKRATVGTISSSSKSLSKSKTRLLTVEEQDALRIHHEKMKRIKGDQRLLFFWLPIFVLVLFTLLTSWGSKTWIVVRTTYEVVKERMADAAEATAGAGRRVVEVGGL</sequence>
<dbReference type="SMART" id="SM00429">
    <property type="entry name" value="IPT"/>
    <property type="match status" value="1"/>
</dbReference>
<accession>A0AAN8ML16</accession>
<feature type="compositionally biased region" description="Low complexity" evidence="3">
    <location>
        <begin position="612"/>
        <end position="639"/>
    </location>
</feature>
<feature type="compositionally biased region" description="Polar residues" evidence="3">
    <location>
        <begin position="674"/>
        <end position="691"/>
    </location>
</feature>
<evidence type="ECO:0000313" key="7">
    <source>
        <dbReference type="Proteomes" id="UP001313282"/>
    </source>
</evidence>
<keyword evidence="4" id="KW-0812">Transmembrane</keyword>
<dbReference type="SUPFAM" id="SSF81296">
    <property type="entry name" value="E set domains"/>
    <property type="match status" value="1"/>
</dbReference>
<feature type="compositionally biased region" description="Pro residues" evidence="3">
    <location>
        <begin position="640"/>
        <end position="651"/>
    </location>
</feature>
<comment type="caution">
    <text evidence="6">The sequence shown here is derived from an EMBL/GenBank/DDBJ whole genome shotgun (WGS) entry which is preliminary data.</text>
</comment>
<evidence type="ECO:0000256" key="2">
    <source>
        <dbReference type="PROSITE-ProRule" id="PRU00023"/>
    </source>
</evidence>
<dbReference type="PANTHER" id="PTHR23335">
    <property type="entry name" value="CALMODULIN-BINDING TRANSCRIPTION ACTIVATOR CAMTA"/>
    <property type="match status" value="1"/>
</dbReference>
<proteinExistence type="predicted"/>
<feature type="compositionally biased region" description="Acidic residues" evidence="3">
    <location>
        <begin position="1184"/>
        <end position="1200"/>
    </location>
</feature>